<dbReference type="Proteomes" id="UP000029055">
    <property type="component" value="Unassembled WGS sequence"/>
</dbReference>
<feature type="compositionally biased region" description="Basic and acidic residues" evidence="6">
    <location>
        <begin position="59"/>
        <end position="85"/>
    </location>
</feature>
<organism evidence="8 9">
    <name type="scientific">Bifidobacterium subtile</name>
    <dbReference type="NCBI Taxonomy" id="77635"/>
    <lineage>
        <taxon>Bacteria</taxon>
        <taxon>Bacillati</taxon>
        <taxon>Actinomycetota</taxon>
        <taxon>Actinomycetes</taxon>
        <taxon>Bifidobacteriales</taxon>
        <taxon>Bifidobacteriaceae</taxon>
        <taxon>Bifidobacterium</taxon>
    </lineage>
</organism>
<keyword evidence="3" id="KW-0663">Pyridoxal phosphate</keyword>
<dbReference type="PANTHER" id="PTHR43525">
    <property type="entry name" value="PROTEIN MALY"/>
    <property type="match status" value="1"/>
</dbReference>
<proteinExistence type="inferred from homology"/>
<dbReference type="GO" id="GO:0047804">
    <property type="term" value="F:cysteine-S-conjugate beta-lyase activity"/>
    <property type="evidence" value="ECO:0007669"/>
    <property type="project" value="UniProtKB-EC"/>
</dbReference>
<feature type="region of interest" description="Disordered" evidence="6">
    <location>
        <begin position="41"/>
        <end position="85"/>
    </location>
</feature>
<dbReference type="eggNOG" id="COG1168">
    <property type="taxonomic scope" value="Bacteria"/>
</dbReference>
<dbReference type="InterPro" id="IPR015422">
    <property type="entry name" value="PyrdxlP-dep_Trfase_small"/>
</dbReference>
<evidence type="ECO:0000313" key="9">
    <source>
        <dbReference type="Proteomes" id="UP000029055"/>
    </source>
</evidence>
<name>A0A087DTR5_9BIFI</name>
<dbReference type="Gene3D" id="3.90.1150.10">
    <property type="entry name" value="Aspartate Aminotransferase, domain 1"/>
    <property type="match status" value="1"/>
</dbReference>
<dbReference type="InterPro" id="IPR015421">
    <property type="entry name" value="PyrdxlP-dep_Trfase_major"/>
</dbReference>
<reference evidence="8 9" key="1">
    <citation type="submission" date="2014-03" db="EMBL/GenBank/DDBJ databases">
        <title>Genomics of Bifidobacteria.</title>
        <authorList>
            <person name="Ventura M."/>
            <person name="Milani C."/>
            <person name="Lugli G.A."/>
        </authorList>
    </citation>
    <scope>NUCLEOTIDE SEQUENCE [LARGE SCALE GENOMIC DNA]</scope>
    <source>
        <strain evidence="8 9">LMG 11597</strain>
    </source>
</reference>
<keyword evidence="9" id="KW-1185">Reference proteome</keyword>
<evidence type="ECO:0000313" key="8">
    <source>
        <dbReference type="EMBL" id="KFI98915.1"/>
    </source>
</evidence>
<dbReference type="Gene3D" id="3.40.640.10">
    <property type="entry name" value="Type I PLP-dependent aspartate aminotransferase-like (Major domain)"/>
    <property type="match status" value="1"/>
</dbReference>
<comment type="cofactor">
    <cofactor evidence="1">
        <name>pyridoxal 5'-phosphate</name>
        <dbReference type="ChEBI" id="CHEBI:597326"/>
    </cofactor>
</comment>
<gene>
    <name evidence="8" type="ORF">BISU_2116</name>
</gene>
<dbReference type="CDD" id="cd00609">
    <property type="entry name" value="AAT_like"/>
    <property type="match status" value="1"/>
</dbReference>
<dbReference type="InterPro" id="IPR004839">
    <property type="entry name" value="Aminotransferase_I/II_large"/>
</dbReference>
<evidence type="ECO:0000256" key="1">
    <source>
        <dbReference type="ARBA" id="ARBA00001933"/>
    </source>
</evidence>
<dbReference type="PANTHER" id="PTHR43525:SF1">
    <property type="entry name" value="PROTEIN MALY"/>
    <property type="match status" value="1"/>
</dbReference>
<evidence type="ECO:0000256" key="2">
    <source>
        <dbReference type="ARBA" id="ARBA00012224"/>
    </source>
</evidence>
<dbReference type="InterPro" id="IPR051798">
    <property type="entry name" value="Class-II_PLP-Dep_Aminotrans"/>
</dbReference>
<keyword evidence="8" id="KW-0032">Aminotransferase</keyword>
<protein>
    <recommendedName>
        <fullName evidence="2">cysteine-S-conjugate beta-lyase</fullName>
        <ecNumber evidence="2">4.4.1.13</ecNumber>
    </recommendedName>
</protein>
<dbReference type="AlphaFoldDB" id="A0A087DTR5"/>
<dbReference type="STRING" id="77635.BISU_2116"/>
<evidence type="ECO:0000259" key="7">
    <source>
        <dbReference type="Pfam" id="PF00155"/>
    </source>
</evidence>
<evidence type="ECO:0000256" key="6">
    <source>
        <dbReference type="SAM" id="MobiDB-lite"/>
    </source>
</evidence>
<comment type="caution">
    <text evidence="8">The sequence shown here is derived from an EMBL/GenBank/DDBJ whole genome shotgun (WGS) entry which is preliminary data.</text>
</comment>
<dbReference type="EMBL" id="JGZR01000016">
    <property type="protein sequence ID" value="KFI98915.1"/>
    <property type="molecule type" value="Genomic_DNA"/>
</dbReference>
<evidence type="ECO:0000256" key="4">
    <source>
        <dbReference type="ARBA" id="ARBA00023239"/>
    </source>
</evidence>
<sequence length="496" mass="55392">MMMATLAMNQLRNVPRIISTMFDRKAAVPAGDFGSCPQYSGWRDSQADDDSGCWQQRAARRERQRYEGRDAGGKRRNSRKAEANKSKDWKTGMTYDFTSIIDRHGKDALAVDGLGGAHWGIAPDAPQDGFDAIPMWVADMNFATVPTITDAIITRAQHPAFGYFEPTDEYFNAIIDWQRTRNGVEGLTSEAIGYENGVLGGVISTLTSFAAPGDAVLLHSPTYVGFTGSIESNGYRIVHSPLVRDEQGVWRMDFEDMDRRLKENHIHVAVFCSPHNPCGRVWERWEIERAMEVYRANDCVVISDEIWSDLTLGDHKHIPTQSVNEDARNRTAAFYAPSKTFNLAGLVGSYHIIYNPALRDRVVSKGAKSHYNEMNVLSMHALVGAYSSEGHAWLDELRAVLADNVDYACDYIAEHFAGVDVFKPEGTYMLLLGCTKWCAEHGMDLDGLLHRAWDVGVAVQDGRQFHAPCALRVNLALPLSLVKEAMSRLSRYVFNA</sequence>
<keyword evidence="8" id="KW-0808">Transferase</keyword>
<dbReference type="GO" id="GO:0008483">
    <property type="term" value="F:transaminase activity"/>
    <property type="evidence" value="ECO:0007669"/>
    <property type="project" value="UniProtKB-KW"/>
</dbReference>
<comment type="similarity">
    <text evidence="5">Belongs to the class-II pyridoxal-phosphate-dependent aminotransferase family. MalY/PatB cystathionine beta-lyase subfamily.</text>
</comment>
<dbReference type="SUPFAM" id="SSF53383">
    <property type="entry name" value="PLP-dependent transferases"/>
    <property type="match status" value="1"/>
</dbReference>
<evidence type="ECO:0000256" key="5">
    <source>
        <dbReference type="ARBA" id="ARBA00037974"/>
    </source>
</evidence>
<evidence type="ECO:0000256" key="3">
    <source>
        <dbReference type="ARBA" id="ARBA00022898"/>
    </source>
</evidence>
<dbReference type="InterPro" id="IPR015424">
    <property type="entry name" value="PyrdxlP-dep_Trfase"/>
</dbReference>
<dbReference type="Pfam" id="PF00155">
    <property type="entry name" value="Aminotran_1_2"/>
    <property type="match status" value="1"/>
</dbReference>
<dbReference type="EC" id="4.4.1.13" evidence="2"/>
<feature type="domain" description="Aminotransferase class I/classII large" evidence="7">
    <location>
        <begin position="140"/>
        <end position="489"/>
    </location>
</feature>
<keyword evidence="4 8" id="KW-0456">Lyase</keyword>
<dbReference type="GO" id="GO:0030170">
    <property type="term" value="F:pyridoxal phosphate binding"/>
    <property type="evidence" value="ECO:0007669"/>
    <property type="project" value="InterPro"/>
</dbReference>
<accession>A0A087DTR5</accession>